<proteinExistence type="predicted"/>
<evidence type="ECO:0000313" key="2">
    <source>
        <dbReference type="Proteomes" id="UP000256708"/>
    </source>
</evidence>
<dbReference type="AlphaFoldDB" id="A0A3D8L1L9"/>
<sequence length="88" mass="9630">MIRQQHGATGSVAVVLLQDNMISLKTPETAFKTSGIEPSCALNDDSAQIQRLQRRFSRLLLHIAHLLLRRIAGRCDCTGTRGDGETAV</sequence>
<name>A0A3D8L1L9_9BACT</name>
<comment type="caution">
    <text evidence="1">The sequence shown here is derived from an EMBL/GenBank/DDBJ whole genome shotgun (WGS) entry which is preliminary data.</text>
</comment>
<dbReference type="EMBL" id="QRGR01000044">
    <property type="protein sequence ID" value="RDV11319.1"/>
    <property type="molecule type" value="Genomic_DNA"/>
</dbReference>
<gene>
    <name evidence="1" type="ORF">DXT99_25130</name>
</gene>
<protein>
    <submittedName>
        <fullName evidence="1">Uncharacterized protein</fullName>
    </submittedName>
</protein>
<keyword evidence="2" id="KW-1185">Reference proteome</keyword>
<evidence type="ECO:0000313" key="1">
    <source>
        <dbReference type="EMBL" id="RDV11319.1"/>
    </source>
</evidence>
<organism evidence="1 2">
    <name type="scientific">Pontibacter diazotrophicus</name>
    <dbReference type="NCBI Taxonomy" id="1400979"/>
    <lineage>
        <taxon>Bacteria</taxon>
        <taxon>Pseudomonadati</taxon>
        <taxon>Bacteroidota</taxon>
        <taxon>Cytophagia</taxon>
        <taxon>Cytophagales</taxon>
        <taxon>Hymenobacteraceae</taxon>
        <taxon>Pontibacter</taxon>
    </lineage>
</organism>
<accession>A0A3D8L1L9</accession>
<dbReference type="Proteomes" id="UP000256708">
    <property type="component" value="Unassembled WGS sequence"/>
</dbReference>
<reference evidence="2" key="1">
    <citation type="submission" date="2018-08" db="EMBL/GenBank/DDBJ databases">
        <authorList>
            <person name="Liu Z.-W."/>
            <person name="Du Z.-J."/>
        </authorList>
    </citation>
    <scope>NUCLEOTIDE SEQUENCE [LARGE SCALE GENOMIC DNA]</scope>
    <source>
        <strain evidence="2">H4X</strain>
    </source>
</reference>